<keyword evidence="12" id="KW-1185">Reference proteome</keyword>
<accession>A0A9W6JIJ9</accession>
<dbReference type="InterPro" id="IPR002938">
    <property type="entry name" value="FAD-bd"/>
</dbReference>
<reference evidence="11" key="1">
    <citation type="journal article" date="2014" name="Int. J. Syst. Evol. Microbiol.">
        <title>Complete genome sequence of Corynebacterium casei LMG S-19264T (=DSM 44701T), isolated from a smear-ripened cheese.</title>
        <authorList>
            <consortium name="US DOE Joint Genome Institute (JGI-PGF)"/>
            <person name="Walter F."/>
            <person name="Albersmeier A."/>
            <person name="Kalinowski J."/>
            <person name="Ruckert C."/>
        </authorList>
    </citation>
    <scope>NUCLEOTIDE SEQUENCE</scope>
    <source>
        <strain evidence="11">VKM B-2748</strain>
    </source>
</reference>
<evidence type="ECO:0000256" key="9">
    <source>
        <dbReference type="ARBA" id="ARBA00047837"/>
    </source>
</evidence>
<dbReference type="SUPFAM" id="SSF51905">
    <property type="entry name" value="FAD/NAD(P)-binding domain"/>
    <property type="match status" value="1"/>
</dbReference>
<dbReference type="Gene3D" id="3.50.50.60">
    <property type="entry name" value="FAD/NAD(P)-binding domain"/>
    <property type="match status" value="1"/>
</dbReference>
<dbReference type="AlphaFoldDB" id="A0A9W6JIJ9"/>
<reference evidence="11" key="2">
    <citation type="submission" date="2023-01" db="EMBL/GenBank/DDBJ databases">
        <authorList>
            <person name="Sun Q."/>
            <person name="Evtushenko L."/>
        </authorList>
    </citation>
    <scope>NUCLEOTIDE SEQUENCE</scope>
    <source>
        <strain evidence="11">VKM B-2748</strain>
    </source>
</reference>
<evidence type="ECO:0000313" key="11">
    <source>
        <dbReference type="EMBL" id="GLK78300.1"/>
    </source>
</evidence>
<dbReference type="GO" id="GO:0015995">
    <property type="term" value="P:chlorophyll biosynthetic process"/>
    <property type="evidence" value="ECO:0007669"/>
    <property type="project" value="UniProtKB-KW"/>
</dbReference>
<keyword evidence="4" id="KW-0521">NADP</keyword>
<dbReference type="InterPro" id="IPR011777">
    <property type="entry name" value="Geranylgeranyl_Rdtase_fam"/>
</dbReference>
<dbReference type="Pfam" id="PF01494">
    <property type="entry name" value="FAD_binding_3"/>
    <property type="match status" value="1"/>
</dbReference>
<keyword evidence="5" id="KW-0560">Oxidoreductase</keyword>
<comment type="similarity">
    <text evidence="1">Belongs to the geranylgeranyl reductase family. ChlP subfamily.</text>
</comment>
<dbReference type="InterPro" id="IPR010253">
    <property type="entry name" value="BchP_ChlP_pln/prok"/>
</dbReference>
<evidence type="ECO:0000256" key="5">
    <source>
        <dbReference type="ARBA" id="ARBA00023002"/>
    </source>
</evidence>
<dbReference type="PANTHER" id="PTHR42685:SF4">
    <property type="entry name" value="GERANYLGERANYL DIPHOSPHATE REDUCTASE, CHLOROPLASTIC"/>
    <property type="match status" value="1"/>
</dbReference>
<sequence>MNDEMSAYDVVVVGGGPSGATAAADLARGGKKVLLLDKAGRIKPCGGAIPPRTLKDFDVPESLLVARARSARIVAPSDRSVDMPIEDNFVGMVDREIFDEWLRERAVRVGADRRDGTYLRIERDPDGMAVVAFRPKGADETERVRARCVIGADGANSQVARQEIPAPPAPYVFAYHEIVEAPAGMAGETYDGRRCDIYYQGAFSPDFYAWVFPHGSTASVGTGSAQKGFGLREAVAGLRMKTGLAGCRTLRSEGAPLPLKPLRRWENGRDVIVTGDAAGVVAPASGEGIYYAMACGRMTAAAVDSFLETGDARALKLARKRFLKAHGRVFFILRIMQRFWYSTDRRRERFVSLCADPDIQRLTWQSYLEKELVRSDPMAHVRIFFKDLAQLFGVVSPWGRRA</sequence>
<dbReference type="EMBL" id="BSFL01000001">
    <property type="protein sequence ID" value="GLK78300.1"/>
    <property type="molecule type" value="Genomic_DNA"/>
</dbReference>
<dbReference type="GO" id="GO:0045550">
    <property type="term" value="F:geranylgeranyl reductase activity"/>
    <property type="evidence" value="ECO:0007669"/>
    <property type="project" value="InterPro"/>
</dbReference>
<evidence type="ECO:0000256" key="7">
    <source>
        <dbReference type="ARBA" id="ARBA00023444"/>
    </source>
</evidence>
<evidence type="ECO:0000256" key="4">
    <source>
        <dbReference type="ARBA" id="ARBA00022857"/>
    </source>
</evidence>
<dbReference type="InterPro" id="IPR050407">
    <property type="entry name" value="Geranylgeranyl_reductase"/>
</dbReference>
<comment type="caution">
    <text evidence="11">The sequence shown here is derived from an EMBL/GenBank/DDBJ whole genome shotgun (WGS) entry which is preliminary data.</text>
</comment>
<dbReference type="GO" id="GO:0015979">
    <property type="term" value="P:photosynthesis"/>
    <property type="evidence" value="ECO:0007669"/>
    <property type="project" value="UniProtKB-KW"/>
</dbReference>
<keyword evidence="6" id="KW-0149">Chlorophyll biosynthesis</keyword>
<gene>
    <name evidence="11" type="primary">bchP</name>
    <name evidence="11" type="ORF">GCM10008174_00410</name>
</gene>
<evidence type="ECO:0000256" key="6">
    <source>
        <dbReference type="ARBA" id="ARBA00023171"/>
    </source>
</evidence>
<dbReference type="PANTHER" id="PTHR42685">
    <property type="entry name" value="GERANYLGERANYL DIPHOSPHATE REDUCTASE"/>
    <property type="match status" value="1"/>
</dbReference>
<keyword evidence="3" id="KW-0602">Photosynthesis</keyword>
<organism evidence="11 12">
    <name type="scientific">Methylopila turkensis</name>
    <dbReference type="NCBI Taxonomy" id="1437816"/>
    <lineage>
        <taxon>Bacteria</taxon>
        <taxon>Pseudomonadati</taxon>
        <taxon>Pseudomonadota</taxon>
        <taxon>Alphaproteobacteria</taxon>
        <taxon>Hyphomicrobiales</taxon>
        <taxon>Methylopilaceae</taxon>
        <taxon>Methylopila</taxon>
    </lineage>
</organism>
<dbReference type="PRINTS" id="PR00420">
    <property type="entry name" value="RNGMNOXGNASE"/>
</dbReference>
<dbReference type="GO" id="GO:0071949">
    <property type="term" value="F:FAD binding"/>
    <property type="evidence" value="ECO:0007669"/>
    <property type="project" value="InterPro"/>
</dbReference>
<protein>
    <recommendedName>
        <fullName evidence="2">geranylgeranyl diphosphate reductase</fullName>
        <ecNumber evidence="2">1.3.1.83</ecNumber>
    </recommendedName>
    <alternativeName>
        <fullName evidence="8">Geranylgeranyl reductase</fullName>
    </alternativeName>
</protein>
<feature type="domain" description="FAD-binding" evidence="10">
    <location>
        <begin position="8"/>
        <end position="162"/>
    </location>
</feature>
<comment type="pathway">
    <text evidence="7">Porphyrin-containing compound metabolism.</text>
</comment>
<comment type="catalytic activity">
    <reaction evidence="9">
        <text>phytyl diphosphate + 3 NADP(+) = geranylgeranyl diphosphate + 3 NADPH + 3 H(+)</text>
        <dbReference type="Rhea" id="RHEA:26229"/>
        <dbReference type="ChEBI" id="CHEBI:15378"/>
        <dbReference type="ChEBI" id="CHEBI:57533"/>
        <dbReference type="ChEBI" id="CHEBI:57783"/>
        <dbReference type="ChEBI" id="CHEBI:58349"/>
        <dbReference type="ChEBI" id="CHEBI:75434"/>
        <dbReference type="EC" id="1.3.1.83"/>
    </reaction>
</comment>
<name>A0A9W6JIJ9_9HYPH</name>
<evidence type="ECO:0000256" key="1">
    <source>
        <dbReference type="ARBA" id="ARBA00006632"/>
    </source>
</evidence>
<dbReference type="NCBIfam" id="TIGR02023">
    <property type="entry name" value="BchP-ChlP"/>
    <property type="match status" value="1"/>
</dbReference>
<evidence type="ECO:0000313" key="12">
    <source>
        <dbReference type="Proteomes" id="UP001143309"/>
    </source>
</evidence>
<evidence type="ECO:0000256" key="2">
    <source>
        <dbReference type="ARBA" id="ARBA00012380"/>
    </source>
</evidence>
<evidence type="ECO:0000259" key="10">
    <source>
        <dbReference type="Pfam" id="PF01494"/>
    </source>
</evidence>
<proteinExistence type="inferred from homology"/>
<dbReference type="InterPro" id="IPR036188">
    <property type="entry name" value="FAD/NAD-bd_sf"/>
</dbReference>
<evidence type="ECO:0000256" key="8">
    <source>
        <dbReference type="ARBA" id="ARBA00033069"/>
    </source>
</evidence>
<dbReference type="NCBIfam" id="TIGR02032">
    <property type="entry name" value="GG-red-SF"/>
    <property type="match status" value="1"/>
</dbReference>
<evidence type="ECO:0000256" key="3">
    <source>
        <dbReference type="ARBA" id="ARBA00022531"/>
    </source>
</evidence>
<dbReference type="EC" id="1.3.1.83" evidence="2"/>
<dbReference type="GO" id="GO:0102067">
    <property type="term" value="F:geranylgeranyl diphosphate reductase activity"/>
    <property type="evidence" value="ECO:0007669"/>
    <property type="project" value="UniProtKB-EC"/>
</dbReference>
<dbReference type="RefSeq" id="WP_271198830.1">
    <property type="nucleotide sequence ID" value="NZ_BSFL01000001.1"/>
</dbReference>
<dbReference type="Proteomes" id="UP001143309">
    <property type="component" value="Unassembled WGS sequence"/>
</dbReference>